<dbReference type="AlphaFoldDB" id="D3PUT1"/>
<sequence length="262" mass="28796">MADSHFTHDNATIAYELKGSGRPVAYSHGVPLSRAAVRGLDLFDFDALAKQHRLLTYDHRGHGQSTGRPVTEDYRFENFAADFLALLDELGIDEPLDFTGSSLGADTVLRTAITAPHRLRRLVLMIPPVAWDEVADQAKQWYFDTADIIENNGAAAWRKEAANAAPPPIFADYPKFRFTPDVSDALLPSVLRGVGSSDLPEPEAIAGIQHPVLILAWDTDPLHPVATAEKLRELLPHSTLHVSTTVADVKTWTDRITGFLAE</sequence>
<dbReference type="OrthoDB" id="63519at2"/>
<dbReference type="PANTHER" id="PTHR43433:SF5">
    <property type="entry name" value="AB HYDROLASE-1 DOMAIN-CONTAINING PROTEIN"/>
    <property type="match status" value="1"/>
</dbReference>
<reference evidence="2 3" key="1">
    <citation type="journal article" date="2009" name="Stand. Genomic Sci.">
        <title>Complete genome sequence of Stackebrandtia nassauensis type strain (LLR-40K-21).</title>
        <authorList>
            <person name="Munk C."/>
            <person name="Lapidus A."/>
            <person name="Copeland A."/>
            <person name="Jando M."/>
            <person name="Mayilraj S."/>
            <person name="Glavina Del Rio T."/>
            <person name="Nolan M."/>
            <person name="Chen F."/>
            <person name="Lucas S."/>
            <person name="Tice H."/>
            <person name="Cheng J.F."/>
            <person name="Han C."/>
            <person name="Detter J.C."/>
            <person name="Bruce D."/>
            <person name="Goodwin L."/>
            <person name="Chain P."/>
            <person name="Pitluck S."/>
            <person name="Goker M."/>
            <person name="Ovchinikova G."/>
            <person name="Pati A."/>
            <person name="Ivanova N."/>
            <person name="Mavromatis K."/>
            <person name="Chen A."/>
            <person name="Palaniappan K."/>
            <person name="Land M."/>
            <person name="Hauser L."/>
            <person name="Chang Y.J."/>
            <person name="Jeffries C.D."/>
            <person name="Bristow J."/>
            <person name="Eisen J.A."/>
            <person name="Markowitz V."/>
            <person name="Hugenholtz P."/>
            <person name="Kyrpides N.C."/>
            <person name="Klenk H.P."/>
        </authorList>
    </citation>
    <scope>NUCLEOTIDE SEQUENCE [LARGE SCALE GENOMIC DNA]</scope>
    <source>
        <strain evidence="3">DSM 44728 / CIP 108903 / NRRL B-16338 / NBRC 102104 / LLR-40K-21</strain>
    </source>
</reference>
<feature type="domain" description="AB hydrolase-1" evidence="1">
    <location>
        <begin position="28"/>
        <end position="147"/>
    </location>
</feature>
<dbReference type="EMBL" id="CP001778">
    <property type="protein sequence ID" value="ADD44955.1"/>
    <property type="molecule type" value="Genomic_DNA"/>
</dbReference>
<dbReference type="eggNOG" id="COG1073">
    <property type="taxonomic scope" value="Bacteria"/>
</dbReference>
<dbReference type="Proteomes" id="UP000000844">
    <property type="component" value="Chromosome"/>
</dbReference>
<evidence type="ECO:0000313" key="2">
    <source>
        <dbReference type="EMBL" id="ADD44955.1"/>
    </source>
</evidence>
<dbReference type="GO" id="GO:0016787">
    <property type="term" value="F:hydrolase activity"/>
    <property type="evidence" value="ECO:0007669"/>
    <property type="project" value="UniProtKB-KW"/>
</dbReference>
<dbReference type="Pfam" id="PF00561">
    <property type="entry name" value="Abhydrolase_1"/>
    <property type="match status" value="1"/>
</dbReference>
<evidence type="ECO:0000313" key="3">
    <source>
        <dbReference type="Proteomes" id="UP000000844"/>
    </source>
</evidence>
<dbReference type="STRING" id="446470.Snas_5321"/>
<dbReference type="PRINTS" id="PR00111">
    <property type="entry name" value="ABHYDROLASE"/>
</dbReference>
<dbReference type="RefSeq" id="WP_013020526.1">
    <property type="nucleotide sequence ID" value="NC_013947.1"/>
</dbReference>
<protein>
    <submittedName>
        <fullName evidence="2">Alpha/beta hydrolase fold protein</fullName>
    </submittedName>
</protein>
<dbReference type="KEGG" id="sna:Snas_5321"/>
<keyword evidence="2" id="KW-0378">Hydrolase</keyword>
<dbReference type="InterPro" id="IPR029058">
    <property type="entry name" value="AB_hydrolase_fold"/>
</dbReference>
<dbReference type="InterPro" id="IPR050471">
    <property type="entry name" value="AB_hydrolase"/>
</dbReference>
<evidence type="ECO:0000259" key="1">
    <source>
        <dbReference type="Pfam" id="PF00561"/>
    </source>
</evidence>
<dbReference type="Gene3D" id="3.40.50.1820">
    <property type="entry name" value="alpha/beta hydrolase"/>
    <property type="match status" value="1"/>
</dbReference>
<dbReference type="SUPFAM" id="SSF53474">
    <property type="entry name" value="alpha/beta-Hydrolases"/>
    <property type="match status" value="1"/>
</dbReference>
<organism evidence="2 3">
    <name type="scientific">Stackebrandtia nassauensis (strain DSM 44728 / CIP 108903 / NRRL B-16338 / NBRC 102104 / LLR-40K-21)</name>
    <dbReference type="NCBI Taxonomy" id="446470"/>
    <lineage>
        <taxon>Bacteria</taxon>
        <taxon>Bacillati</taxon>
        <taxon>Actinomycetota</taxon>
        <taxon>Actinomycetes</taxon>
        <taxon>Glycomycetales</taxon>
        <taxon>Glycomycetaceae</taxon>
        <taxon>Stackebrandtia</taxon>
    </lineage>
</organism>
<dbReference type="InterPro" id="IPR000073">
    <property type="entry name" value="AB_hydrolase_1"/>
</dbReference>
<dbReference type="PANTHER" id="PTHR43433">
    <property type="entry name" value="HYDROLASE, ALPHA/BETA FOLD FAMILY PROTEIN"/>
    <property type="match status" value="1"/>
</dbReference>
<gene>
    <name evidence="2" type="ordered locus">Snas_5321</name>
</gene>
<keyword evidence="3" id="KW-1185">Reference proteome</keyword>
<proteinExistence type="predicted"/>
<dbReference type="HOGENOM" id="CLU_084723_0_0_11"/>
<name>D3PUT1_STANL</name>
<accession>D3PUT1</accession>